<dbReference type="Proteomes" id="UP000316621">
    <property type="component" value="Chromosome 9"/>
</dbReference>
<gene>
    <name evidence="1" type="ORF">C5167_003899</name>
</gene>
<evidence type="ECO:0000313" key="2">
    <source>
        <dbReference type="Proteomes" id="UP000316621"/>
    </source>
</evidence>
<proteinExistence type="predicted"/>
<dbReference type="Gramene" id="RZC79181">
    <property type="protein sequence ID" value="RZC79181"/>
    <property type="gene ID" value="C5167_003899"/>
</dbReference>
<name>A0A4Y7L482_PAPSO</name>
<dbReference type="STRING" id="3469.A0A4Y7L482"/>
<organism evidence="1 2">
    <name type="scientific">Papaver somniferum</name>
    <name type="common">Opium poppy</name>
    <dbReference type="NCBI Taxonomy" id="3469"/>
    <lineage>
        <taxon>Eukaryota</taxon>
        <taxon>Viridiplantae</taxon>
        <taxon>Streptophyta</taxon>
        <taxon>Embryophyta</taxon>
        <taxon>Tracheophyta</taxon>
        <taxon>Spermatophyta</taxon>
        <taxon>Magnoliopsida</taxon>
        <taxon>Ranunculales</taxon>
        <taxon>Papaveraceae</taxon>
        <taxon>Papaveroideae</taxon>
        <taxon>Papaver</taxon>
    </lineage>
</organism>
<accession>A0A4Y7L482</accession>
<evidence type="ECO:0000313" key="1">
    <source>
        <dbReference type="EMBL" id="RZC79181.1"/>
    </source>
</evidence>
<dbReference type="AlphaFoldDB" id="A0A4Y7L482"/>
<dbReference type="EMBL" id="CM010723">
    <property type="protein sequence ID" value="RZC79181.1"/>
    <property type="molecule type" value="Genomic_DNA"/>
</dbReference>
<sequence length="134" mass="14264">MVTAAAATPVSYIITSSTASNSPSSSRSHNHTSSLKLLPISSPLSSSLEPQLPFISNGSVTNSSSTKLLSVSTRNGNANQDTDAREIEVGSFLPPFPSDPSFVVFKASSKDTPALRAEFEYYRKSGILPEYYGN</sequence>
<reference evidence="1 2" key="1">
    <citation type="journal article" date="2018" name="Science">
        <title>The opium poppy genome and morphinan production.</title>
        <authorList>
            <person name="Guo L."/>
            <person name="Winzer T."/>
            <person name="Yang X."/>
            <person name="Li Y."/>
            <person name="Ning Z."/>
            <person name="He Z."/>
            <person name="Teodor R."/>
            <person name="Lu Y."/>
            <person name="Bowser T.A."/>
            <person name="Graham I.A."/>
            <person name="Ye K."/>
        </authorList>
    </citation>
    <scope>NUCLEOTIDE SEQUENCE [LARGE SCALE GENOMIC DNA]</scope>
    <source>
        <strain evidence="2">cv. HN1</strain>
        <tissue evidence="1">Leaves</tissue>
    </source>
</reference>
<protein>
    <submittedName>
        <fullName evidence="1">Uncharacterized protein</fullName>
    </submittedName>
</protein>
<keyword evidence="2" id="KW-1185">Reference proteome</keyword>